<dbReference type="Proteomes" id="UP000184225">
    <property type="component" value="Unassembled WGS sequence"/>
</dbReference>
<proteinExistence type="inferred from homology"/>
<dbReference type="EMBL" id="FQYY01000002">
    <property type="protein sequence ID" value="SHI51266.1"/>
    <property type="molecule type" value="Genomic_DNA"/>
</dbReference>
<reference evidence="7 8" key="1">
    <citation type="submission" date="2016-11" db="EMBL/GenBank/DDBJ databases">
        <authorList>
            <person name="Jaros S."/>
            <person name="Januszkiewicz K."/>
            <person name="Wedrychowicz H."/>
        </authorList>
    </citation>
    <scope>NUCLEOTIDE SEQUENCE [LARGE SCALE GENOMIC DNA]</scope>
    <source>
        <strain evidence="7 8">DSM 21425</strain>
    </source>
</reference>
<dbReference type="AlphaFoldDB" id="A0A1M6BRE1"/>
<dbReference type="PANTHER" id="PTHR30563">
    <property type="entry name" value="DNA RECOMBINATION PROTEIN RMUC"/>
    <property type="match status" value="1"/>
</dbReference>
<dbReference type="PANTHER" id="PTHR30563:SF0">
    <property type="entry name" value="DNA RECOMBINATION PROTEIN RMUC"/>
    <property type="match status" value="1"/>
</dbReference>
<keyword evidence="3 5" id="KW-0175">Coiled coil</keyword>
<evidence type="ECO:0000256" key="2">
    <source>
        <dbReference type="ARBA" id="ARBA00009840"/>
    </source>
</evidence>
<accession>A0A1M6BRE1</accession>
<gene>
    <name evidence="7" type="ORF">SAMN04488096_102182</name>
</gene>
<evidence type="ECO:0000313" key="7">
    <source>
        <dbReference type="EMBL" id="SHI51266.1"/>
    </source>
</evidence>
<feature type="transmembrane region" description="Helical" evidence="6">
    <location>
        <begin position="6"/>
        <end position="26"/>
    </location>
</feature>
<keyword evidence="6" id="KW-1133">Transmembrane helix</keyword>
<dbReference type="Pfam" id="PF02646">
    <property type="entry name" value="RmuC"/>
    <property type="match status" value="1"/>
</dbReference>
<keyword evidence="6" id="KW-0472">Membrane</keyword>
<evidence type="ECO:0000256" key="6">
    <source>
        <dbReference type="SAM" id="Phobius"/>
    </source>
</evidence>
<dbReference type="InterPro" id="IPR003798">
    <property type="entry name" value="DNA_recombination_RmuC"/>
</dbReference>
<dbReference type="STRING" id="579105.SAMN04488096_102182"/>
<organism evidence="7 8">
    <name type="scientific">Mesonia phycicola</name>
    <dbReference type="NCBI Taxonomy" id="579105"/>
    <lineage>
        <taxon>Bacteria</taxon>
        <taxon>Pseudomonadati</taxon>
        <taxon>Bacteroidota</taxon>
        <taxon>Flavobacteriia</taxon>
        <taxon>Flavobacteriales</taxon>
        <taxon>Flavobacteriaceae</taxon>
        <taxon>Mesonia</taxon>
    </lineage>
</organism>
<evidence type="ECO:0000256" key="1">
    <source>
        <dbReference type="ARBA" id="ARBA00003416"/>
    </source>
</evidence>
<feature type="coiled-coil region" evidence="5">
    <location>
        <begin position="34"/>
        <end position="114"/>
    </location>
</feature>
<keyword evidence="8" id="KW-1185">Reference proteome</keyword>
<protein>
    <submittedName>
        <fullName evidence="7">DNA recombination protein RmuC</fullName>
    </submittedName>
</protein>
<sequence>MIEYIILGVIAVVMLFIGIFMGKSLGKLKQQSIQKSLESEVSNYQLQLENSEKNLQEVKTERESLRNEKDFFKDELTRKNVEFSNLQQRNNEQKEEVQQLQEKFQKEFENLAHKIFDENSEKFSNQNKENIQHILNPLQEKIKVFEEKVERNSLNSVKINAELSKQLQFLNEQNLKISEEATNLTKALKGDTKMQGNWGEMVLERVLERSGLQKDSEYFVQQNFVTQEGKRVMPDVVIKLPGNKKMIIDSKVSLNAYERYVNEVDDAQKIIHLKNHLIAVKNRVDELSKKNYHQLYDMESPDFVLLFIPIEAAFAVASQEYPQLYGDAFDKNIILVTPTTLLAVLKTIDSMWQNEKQKQNAIEIATQAGALYDSFVNLTEELKKVGNQIGTVQNSYDKAMVKLTGKGNLVRRVEKLKELGAKASKQIDAKLIEQSTNELDL</sequence>
<comment type="function">
    <text evidence="1">Involved in DNA recombination.</text>
</comment>
<comment type="similarity">
    <text evidence="2">Belongs to the RmuC family.</text>
</comment>
<evidence type="ECO:0000256" key="4">
    <source>
        <dbReference type="ARBA" id="ARBA00023172"/>
    </source>
</evidence>
<dbReference type="RefSeq" id="WP_073148353.1">
    <property type="nucleotide sequence ID" value="NZ_FQYY01000002.1"/>
</dbReference>
<feature type="coiled-coil region" evidence="5">
    <location>
        <begin position="160"/>
        <end position="187"/>
    </location>
</feature>
<evidence type="ECO:0000313" key="8">
    <source>
        <dbReference type="Proteomes" id="UP000184225"/>
    </source>
</evidence>
<keyword evidence="4" id="KW-0233">DNA recombination</keyword>
<evidence type="ECO:0000256" key="5">
    <source>
        <dbReference type="SAM" id="Coils"/>
    </source>
</evidence>
<keyword evidence="6" id="KW-0812">Transmembrane</keyword>
<evidence type="ECO:0000256" key="3">
    <source>
        <dbReference type="ARBA" id="ARBA00023054"/>
    </source>
</evidence>
<name>A0A1M6BRE1_9FLAO</name>
<dbReference type="OrthoDB" id="370725at2"/>
<dbReference type="GO" id="GO:0006310">
    <property type="term" value="P:DNA recombination"/>
    <property type="evidence" value="ECO:0007669"/>
    <property type="project" value="UniProtKB-KW"/>
</dbReference>